<name>A0A381PK39_9ZZZZ</name>
<gene>
    <name evidence="3" type="ORF">METZ01_LOCUS19818</name>
</gene>
<keyword evidence="2" id="KW-0808">Transferase</keyword>
<dbReference type="GO" id="GO:0009244">
    <property type="term" value="P:lipopolysaccharide core region biosynthetic process"/>
    <property type="evidence" value="ECO:0007669"/>
    <property type="project" value="TreeGrafter"/>
</dbReference>
<dbReference type="SUPFAM" id="SSF53756">
    <property type="entry name" value="UDP-Glycosyltransferase/glycogen phosphorylase"/>
    <property type="match status" value="1"/>
</dbReference>
<dbReference type="PANTHER" id="PTHR30160">
    <property type="entry name" value="TETRAACYLDISACCHARIDE 4'-KINASE-RELATED"/>
    <property type="match status" value="1"/>
</dbReference>
<reference evidence="3" key="1">
    <citation type="submission" date="2018-05" db="EMBL/GenBank/DDBJ databases">
        <authorList>
            <person name="Lanie J.A."/>
            <person name="Ng W.-L."/>
            <person name="Kazmierczak K.M."/>
            <person name="Andrzejewski T.M."/>
            <person name="Davidsen T.M."/>
            <person name="Wayne K.J."/>
            <person name="Tettelin H."/>
            <person name="Glass J.I."/>
            <person name="Rusch D."/>
            <person name="Podicherti R."/>
            <person name="Tsui H.-C.T."/>
            <person name="Winkler M.E."/>
        </authorList>
    </citation>
    <scope>NUCLEOTIDE SEQUENCE</scope>
</reference>
<evidence type="ECO:0000256" key="2">
    <source>
        <dbReference type="ARBA" id="ARBA00022679"/>
    </source>
</evidence>
<dbReference type="GO" id="GO:0005829">
    <property type="term" value="C:cytosol"/>
    <property type="evidence" value="ECO:0007669"/>
    <property type="project" value="TreeGrafter"/>
</dbReference>
<accession>A0A381PK39</accession>
<sequence length="350" mass="40874">MSHILILRFSSMGDVAMTVPVLRSLIKKYPDCEITLVTREIYRPVFREFQKINFHDVDFNKRHKGIKGLWTLFKELKKLRPTHIADLHSVIRTHFLCWLFRINLFKIKRVDKQRTERKKLFRKKNKIFKPLTPVQFKYCEVFNRLGFNIDLTNHEFVDPLIINNETQQIIYGINNKLKWVGVAPFASFNGKTYPLDLMQQLVAFLQRDHQVFLFGSGDFEIGKLEIWANAYQNVFGAYKLGSLYNELEIISNLDLMISMDSANGHLAANYNVPVITLWGLTHPFGGFAPFSSNPDNMFVSDRETFPEIPTSAYGKKIPKGYEKAMRTINYKNVAERCLKVLETTKRHRNL</sequence>
<dbReference type="AlphaFoldDB" id="A0A381PK39"/>
<dbReference type="CDD" id="cd03789">
    <property type="entry name" value="GT9_LPS_heptosyltransferase"/>
    <property type="match status" value="1"/>
</dbReference>
<dbReference type="Gene3D" id="3.40.50.2000">
    <property type="entry name" value="Glycogen Phosphorylase B"/>
    <property type="match status" value="2"/>
</dbReference>
<dbReference type="GO" id="GO:0008713">
    <property type="term" value="F:ADP-heptose-lipopolysaccharide heptosyltransferase activity"/>
    <property type="evidence" value="ECO:0007669"/>
    <property type="project" value="TreeGrafter"/>
</dbReference>
<protein>
    <submittedName>
        <fullName evidence="3">Uncharacterized protein</fullName>
    </submittedName>
</protein>
<evidence type="ECO:0000313" key="3">
    <source>
        <dbReference type="EMBL" id="SUZ66964.1"/>
    </source>
</evidence>
<organism evidence="3">
    <name type="scientific">marine metagenome</name>
    <dbReference type="NCBI Taxonomy" id="408172"/>
    <lineage>
        <taxon>unclassified sequences</taxon>
        <taxon>metagenomes</taxon>
        <taxon>ecological metagenomes</taxon>
    </lineage>
</organism>
<proteinExistence type="predicted"/>
<dbReference type="InterPro" id="IPR002201">
    <property type="entry name" value="Glyco_trans_9"/>
</dbReference>
<evidence type="ECO:0000256" key="1">
    <source>
        <dbReference type="ARBA" id="ARBA00022676"/>
    </source>
</evidence>
<dbReference type="Pfam" id="PF01075">
    <property type="entry name" value="Glyco_transf_9"/>
    <property type="match status" value="1"/>
</dbReference>
<dbReference type="EMBL" id="UINC01000998">
    <property type="protein sequence ID" value="SUZ66964.1"/>
    <property type="molecule type" value="Genomic_DNA"/>
</dbReference>
<dbReference type="InterPro" id="IPR051199">
    <property type="entry name" value="LPS_LOS_Heptosyltrfase"/>
</dbReference>
<keyword evidence="1" id="KW-0328">Glycosyltransferase</keyword>
<dbReference type="PANTHER" id="PTHR30160:SF22">
    <property type="entry name" value="LIPOPOLYSACCHARIDE CORE BIOSYNTHESIS PROTEIN"/>
    <property type="match status" value="1"/>
</dbReference>